<keyword evidence="2" id="KW-1185">Reference proteome</keyword>
<name>A0A437GZH5_9SPHN</name>
<sequence>MELYKIDVRRGDRTCTAFVVAPGEERASEVITEIEIIMNRENDGFTLERVDETLLDDRRTGLDALLETAPVGMASYCEGVGWIAHALPAPKLNFYRIEEVHGDEYFVVAPSGDVAAAVYCERCGLTEGEARLFRIHDGMDGLKTEALRGLPALLEFGPVGLIERRKGGWSMKG</sequence>
<organism evidence="1 2">
    <name type="scientific">Croceicoccus ponticola</name>
    <dbReference type="NCBI Taxonomy" id="2217664"/>
    <lineage>
        <taxon>Bacteria</taxon>
        <taxon>Pseudomonadati</taxon>
        <taxon>Pseudomonadota</taxon>
        <taxon>Alphaproteobacteria</taxon>
        <taxon>Sphingomonadales</taxon>
        <taxon>Erythrobacteraceae</taxon>
        <taxon>Croceicoccus</taxon>
    </lineage>
</organism>
<dbReference type="OrthoDB" id="7428756at2"/>
<dbReference type="Proteomes" id="UP000283003">
    <property type="component" value="Unassembled WGS sequence"/>
</dbReference>
<comment type="caution">
    <text evidence="1">The sequence shown here is derived from an EMBL/GenBank/DDBJ whole genome shotgun (WGS) entry which is preliminary data.</text>
</comment>
<gene>
    <name evidence="1" type="ORF">EKN06_00450</name>
</gene>
<dbReference type="AlphaFoldDB" id="A0A437GZH5"/>
<dbReference type="EMBL" id="RXOL01000001">
    <property type="protein sequence ID" value="RVQ68739.1"/>
    <property type="molecule type" value="Genomic_DNA"/>
</dbReference>
<dbReference type="RefSeq" id="WP_127610925.1">
    <property type="nucleotide sequence ID" value="NZ_RXOL01000001.1"/>
</dbReference>
<accession>A0A437GZH5</accession>
<evidence type="ECO:0000313" key="1">
    <source>
        <dbReference type="EMBL" id="RVQ68739.1"/>
    </source>
</evidence>
<protein>
    <submittedName>
        <fullName evidence="1">Uncharacterized protein</fullName>
    </submittedName>
</protein>
<reference evidence="1 2" key="1">
    <citation type="submission" date="2018-12" db="EMBL/GenBank/DDBJ databases">
        <title>Croceicoccus ponticola sp. nov., a lipolytic bacterium isolated from seawater.</title>
        <authorList>
            <person name="Yoon J.-H."/>
        </authorList>
    </citation>
    <scope>NUCLEOTIDE SEQUENCE [LARGE SCALE GENOMIC DNA]</scope>
    <source>
        <strain evidence="1 2">GM-16</strain>
    </source>
</reference>
<evidence type="ECO:0000313" key="2">
    <source>
        <dbReference type="Proteomes" id="UP000283003"/>
    </source>
</evidence>
<proteinExistence type="predicted"/>